<feature type="transmembrane region" description="Helical" evidence="1">
    <location>
        <begin position="12"/>
        <end position="32"/>
    </location>
</feature>
<sequence length="83" mass="10141">MRTTAERVRFNSFYTMVAAAETIWCAGLWWVLVHDSMVGFWFLVSVALWVVMTAMVLIFWSVLAYLWWWEVEEWRFNKTWRQP</sequence>
<dbReference type="AlphaFoldDB" id="A0A0F9IJ12"/>
<comment type="caution">
    <text evidence="2">The sequence shown here is derived from an EMBL/GenBank/DDBJ whole genome shotgun (WGS) entry which is preliminary data.</text>
</comment>
<dbReference type="EMBL" id="LAZR01019096">
    <property type="protein sequence ID" value="KKL93795.1"/>
    <property type="molecule type" value="Genomic_DNA"/>
</dbReference>
<evidence type="ECO:0000256" key="1">
    <source>
        <dbReference type="SAM" id="Phobius"/>
    </source>
</evidence>
<protein>
    <submittedName>
        <fullName evidence="2">Uncharacterized protein</fullName>
    </submittedName>
</protein>
<keyword evidence="1" id="KW-0472">Membrane</keyword>
<keyword evidence="1" id="KW-1133">Transmembrane helix</keyword>
<evidence type="ECO:0000313" key="2">
    <source>
        <dbReference type="EMBL" id="KKL93795.1"/>
    </source>
</evidence>
<gene>
    <name evidence="2" type="ORF">LCGC14_1871190</name>
</gene>
<reference evidence="2" key="1">
    <citation type="journal article" date="2015" name="Nature">
        <title>Complex archaea that bridge the gap between prokaryotes and eukaryotes.</title>
        <authorList>
            <person name="Spang A."/>
            <person name="Saw J.H."/>
            <person name="Jorgensen S.L."/>
            <person name="Zaremba-Niedzwiedzka K."/>
            <person name="Martijn J."/>
            <person name="Lind A.E."/>
            <person name="van Eijk R."/>
            <person name="Schleper C."/>
            <person name="Guy L."/>
            <person name="Ettema T.J."/>
        </authorList>
    </citation>
    <scope>NUCLEOTIDE SEQUENCE</scope>
</reference>
<accession>A0A0F9IJ12</accession>
<name>A0A0F9IJ12_9ZZZZ</name>
<feature type="transmembrane region" description="Helical" evidence="1">
    <location>
        <begin position="38"/>
        <end position="68"/>
    </location>
</feature>
<keyword evidence="1" id="KW-0812">Transmembrane</keyword>
<organism evidence="2">
    <name type="scientific">marine sediment metagenome</name>
    <dbReference type="NCBI Taxonomy" id="412755"/>
    <lineage>
        <taxon>unclassified sequences</taxon>
        <taxon>metagenomes</taxon>
        <taxon>ecological metagenomes</taxon>
    </lineage>
</organism>
<proteinExistence type="predicted"/>